<dbReference type="RefSeq" id="WP_078355742.1">
    <property type="nucleotide sequence ID" value="NZ_CP022046.2"/>
</dbReference>
<dbReference type="EMBL" id="CP022046">
    <property type="protein sequence ID" value="ASE34294.1"/>
    <property type="molecule type" value="Genomic_DNA"/>
</dbReference>
<proteinExistence type="predicted"/>
<dbReference type="AlphaFoldDB" id="A0AAI8DI95"/>
<dbReference type="PIRSF" id="PIRSF032285">
    <property type="entry name" value="UCP032285"/>
    <property type="match status" value="1"/>
</dbReference>
<protein>
    <submittedName>
        <fullName evidence="1">MepB protein</fullName>
    </submittedName>
</protein>
<dbReference type="KEGG" id="sscu:CEP64_06785"/>
<reference evidence="2" key="1">
    <citation type="submission" date="2017-06" db="EMBL/GenBank/DDBJ databases">
        <title>FDA dAtabase for Regulatory Grade micrObial Sequences (FDA-ARGOS): Supporting development and validation of Infectious Disease Dx tests.</title>
        <authorList>
            <person name="Goldberg B."/>
            <person name="Campos J."/>
            <person name="Tallon L."/>
            <person name="Sadzewicz L."/>
            <person name="Sengamalay N."/>
            <person name="Ott S."/>
            <person name="Godinez A."/>
            <person name="Nagaraj S."/>
            <person name="Vavikolanu K."/>
            <person name="Nadendla S."/>
            <person name="George J."/>
            <person name="Geyer C."/>
            <person name="Sichtig H."/>
        </authorList>
    </citation>
    <scope>NUCLEOTIDE SEQUENCE [LARGE SCALE GENOMIC DNA]</scope>
    <source>
        <strain evidence="2">FDAARGOS_285</strain>
    </source>
</reference>
<dbReference type="Pfam" id="PF08877">
    <property type="entry name" value="MepB-like"/>
    <property type="match status" value="1"/>
</dbReference>
<sequence>MFDSIELIKNYFNDEPIEDYKLEELNIKYEACSFQIQNITYRSRRAKKTANKKGYFVVFWVKDQNDQNRPYTYSETPDKLIIAILDNNKKGLFIFPKDILFKQKIISNHEIKGKMAMRVYPPWENPLNKTASQTQNWQKEFFIDLSNISFITS</sequence>
<organism evidence="1 2">
    <name type="scientific">Mammaliicoccus sciuri</name>
    <name type="common">Staphylococcus sciuri</name>
    <dbReference type="NCBI Taxonomy" id="1296"/>
    <lineage>
        <taxon>Bacteria</taxon>
        <taxon>Bacillati</taxon>
        <taxon>Bacillota</taxon>
        <taxon>Bacilli</taxon>
        <taxon>Bacillales</taxon>
        <taxon>Staphylococcaceae</taxon>
        <taxon>Mammaliicoccus</taxon>
    </lineage>
</organism>
<dbReference type="InterPro" id="IPR038231">
    <property type="entry name" value="MepB-like_sf"/>
</dbReference>
<dbReference type="Gene3D" id="3.40.1350.140">
    <property type="entry name" value="MepB-like"/>
    <property type="match status" value="1"/>
</dbReference>
<evidence type="ECO:0000313" key="1">
    <source>
        <dbReference type="EMBL" id="ASE34294.1"/>
    </source>
</evidence>
<accession>A0AAI8DI95</accession>
<evidence type="ECO:0000313" key="2">
    <source>
        <dbReference type="Proteomes" id="UP000197058"/>
    </source>
</evidence>
<dbReference type="InterPro" id="IPR011235">
    <property type="entry name" value="MepB-like"/>
</dbReference>
<dbReference type="Proteomes" id="UP000197058">
    <property type="component" value="Chromosome"/>
</dbReference>
<gene>
    <name evidence="1" type="ORF">CEP64_06785</name>
</gene>
<name>A0AAI8DI95_MAMSC</name>